<dbReference type="EMBL" id="JADFTS010000008">
    <property type="protein sequence ID" value="KAF9591794.1"/>
    <property type="molecule type" value="Genomic_DNA"/>
</dbReference>
<organism evidence="2 3">
    <name type="scientific">Coptis chinensis</name>
    <dbReference type="NCBI Taxonomy" id="261450"/>
    <lineage>
        <taxon>Eukaryota</taxon>
        <taxon>Viridiplantae</taxon>
        <taxon>Streptophyta</taxon>
        <taxon>Embryophyta</taxon>
        <taxon>Tracheophyta</taxon>
        <taxon>Spermatophyta</taxon>
        <taxon>Magnoliopsida</taxon>
        <taxon>Ranunculales</taxon>
        <taxon>Ranunculaceae</taxon>
        <taxon>Coptidoideae</taxon>
        <taxon>Coptis</taxon>
    </lineage>
</organism>
<dbReference type="AlphaFoldDB" id="A0A835H2H5"/>
<reference evidence="2 3" key="1">
    <citation type="submission" date="2020-10" db="EMBL/GenBank/DDBJ databases">
        <title>The Coptis chinensis genome and diversification of protoberbering-type alkaloids.</title>
        <authorList>
            <person name="Wang B."/>
            <person name="Shu S."/>
            <person name="Song C."/>
            <person name="Liu Y."/>
        </authorList>
    </citation>
    <scope>NUCLEOTIDE SEQUENCE [LARGE SCALE GENOMIC DNA]</scope>
    <source>
        <strain evidence="2">HL-2020</strain>
        <tissue evidence="2">Leaf</tissue>
    </source>
</reference>
<feature type="region of interest" description="Disordered" evidence="1">
    <location>
        <begin position="96"/>
        <end position="121"/>
    </location>
</feature>
<evidence type="ECO:0000313" key="3">
    <source>
        <dbReference type="Proteomes" id="UP000631114"/>
    </source>
</evidence>
<dbReference type="OrthoDB" id="1934719at2759"/>
<gene>
    <name evidence="2" type="ORF">IFM89_007349</name>
</gene>
<dbReference type="Proteomes" id="UP000631114">
    <property type="component" value="Unassembled WGS sequence"/>
</dbReference>
<evidence type="ECO:0008006" key="4">
    <source>
        <dbReference type="Google" id="ProtNLM"/>
    </source>
</evidence>
<protein>
    <recommendedName>
        <fullName evidence="4">Reverse transcriptase domain-containing protein</fullName>
    </recommendedName>
</protein>
<keyword evidence="3" id="KW-1185">Reference proteome</keyword>
<accession>A0A835H2H5</accession>
<name>A0A835H2H5_9MAGN</name>
<sequence>MACSSLLRHFEKKLAYTLDREKCCNLREVNIRQREVLQLKSVQEVVVSEDEKVDMGSSLVSSAWTLLYCQAQQTLNRQCVVLFFFPHLEIPTLAPSPPSPVSPQFPEPRKTNPANPPISNANQFSALAKLNDAEDGNNEEEQNAVIAAVEVNKDNSEGQQSGSTDTEEDYSGNEHDNSDALNVQPNLQIAENVEIQDTSDSPRHNQATRLALVAARIISKAQFGFISNRNSHHAIGLASEMINKLKEKRHGGNAAIKLDISQVFDTLDWR</sequence>
<evidence type="ECO:0000256" key="1">
    <source>
        <dbReference type="SAM" id="MobiDB-lite"/>
    </source>
</evidence>
<proteinExistence type="predicted"/>
<feature type="compositionally biased region" description="Pro residues" evidence="1">
    <location>
        <begin position="96"/>
        <end position="106"/>
    </location>
</feature>
<evidence type="ECO:0000313" key="2">
    <source>
        <dbReference type="EMBL" id="KAF9591794.1"/>
    </source>
</evidence>
<feature type="region of interest" description="Disordered" evidence="1">
    <location>
        <begin position="151"/>
        <end position="180"/>
    </location>
</feature>
<comment type="caution">
    <text evidence="2">The sequence shown here is derived from an EMBL/GenBank/DDBJ whole genome shotgun (WGS) entry which is preliminary data.</text>
</comment>